<comment type="similarity">
    <text evidence="1">Belongs to the bacterial ribosomal protein bL33 family.</text>
</comment>
<dbReference type="Proteomes" id="UP000094527">
    <property type="component" value="Unassembled WGS sequence"/>
</dbReference>
<evidence type="ECO:0000256" key="2">
    <source>
        <dbReference type="ARBA" id="ARBA00022980"/>
    </source>
</evidence>
<dbReference type="PANTHER" id="PTHR47037:SF1">
    <property type="entry name" value="LARGE RIBOSOMAL SUBUNIT PROTEIN BL33M"/>
    <property type="match status" value="1"/>
</dbReference>
<dbReference type="InterPro" id="IPR052008">
    <property type="entry name" value="Mitoribosomal_protein_bL33"/>
</dbReference>
<dbReference type="GO" id="GO:1990904">
    <property type="term" value="C:ribonucleoprotein complex"/>
    <property type="evidence" value="ECO:0007669"/>
    <property type="project" value="UniProtKB-KW"/>
</dbReference>
<keyword evidence="2 4" id="KW-0689">Ribosomal protein</keyword>
<proteinExistence type="inferred from homology"/>
<dbReference type="GO" id="GO:0005739">
    <property type="term" value="C:mitochondrion"/>
    <property type="evidence" value="ECO:0007669"/>
    <property type="project" value="TreeGrafter"/>
</dbReference>
<evidence type="ECO:0000256" key="1">
    <source>
        <dbReference type="ARBA" id="ARBA00007596"/>
    </source>
</evidence>
<accession>A0A1D2MN44</accession>
<dbReference type="OMA" id="NTHAPRF"/>
<dbReference type="STRING" id="48709.A0A1D2MN44"/>
<dbReference type="GO" id="GO:0005840">
    <property type="term" value="C:ribosome"/>
    <property type="evidence" value="ECO:0007669"/>
    <property type="project" value="UniProtKB-KW"/>
</dbReference>
<evidence type="ECO:0000313" key="5">
    <source>
        <dbReference type="Proteomes" id="UP000094527"/>
    </source>
</evidence>
<evidence type="ECO:0000256" key="3">
    <source>
        <dbReference type="ARBA" id="ARBA00023274"/>
    </source>
</evidence>
<dbReference type="Gene3D" id="2.20.28.120">
    <property type="entry name" value="Ribosomal protein L33"/>
    <property type="match status" value="1"/>
</dbReference>
<comment type="caution">
    <text evidence="4">The sequence shown here is derived from an EMBL/GenBank/DDBJ whole genome shotgun (WGS) entry which is preliminary data.</text>
</comment>
<evidence type="ECO:0000313" key="4">
    <source>
        <dbReference type="EMBL" id="ODM94245.1"/>
    </source>
</evidence>
<reference evidence="4 5" key="1">
    <citation type="journal article" date="2016" name="Genome Biol. Evol.">
        <title>Gene Family Evolution Reflects Adaptation to Soil Environmental Stressors in the Genome of the Collembolan Orchesella cincta.</title>
        <authorList>
            <person name="Faddeeva-Vakhrusheva A."/>
            <person name="Derks M.F."/>
            <person name="Anvar S.Y."/>
            <person name="Agamennone V."/>
            <person name="Suring W."/>
            <person name="Smit S."/>
            <person name="van Straalen N.M."/>
            <person name="Roelofs D."/>
        </authorList>
    </citation>
    <scope>NUCLEOTIDE SEQUENCE [LARGE SCALE GENOMIC DNA]</scope>
    <source>
        <tissue evidence="4">Mixed pool</tissue>
    </source>
</reference>
<name>A0A1D2MN44_ORCCI</name>
<sequence length="64" mass="7373">MFFTSVLAKKVKSKAVLVLLESVATGHKKAWKRERVADKLELVLKDPYVQQEVVYKEVKKIKSI</sequence>
<dbReference type="InterPro" id="IPR038584">
    <property type="entry name" value="Ribosomal_bL33_sf"/>
</dbReference>
<keyword evidence="5" id="KW-1185">Reference proteome</keyword>
<gene>
    <name evidence="4" type="ORF">Ocin01_12427</name>
</gene>
<organism evidence="4 5">
    <name type="scientific">Orchesella cincta</name>
    <name type="common">Springtail</name>
    <name type="synonym">Podura cincta</name>
    <dbReference type="NCBI Taxonomy" id="48709"/>
    <lineage>
        <taxon>Eukaryota</taxon>
        <taxon>Metazoa</taxon>
        <taxon>Ecdysozoa</taxon>
        <taxon>Arthropoda</taxon>
        <taxon>Hexapoda</taxon>
        <taxon>Collembola</taxon>
        <taxon>Entomobryomorpha</taxon>
        <taxon>Entomobryoidea</taxon>
        <taxon>Orchesellidae</taxon>
        <taxon>Orchesellinae</taxon>
        <taxon>Orchesella</taxon>
    </lineage>
</organism>
<dbReference type="EMBL" id="LJIJ01000836">
    <property type="protein sequence ID" value="ODM94245.1"/>
    <property type="molecule type" value="Genomic_DNA"/>
</dbReference>
<protein>
    <submittedName>
        <fullName evidence="4">39S ribosomal protein L33, mitochondrial</fullName>
    </submittedName>
</protein>
<keyword evidence="3" id="KW-0687">Ribonucleoprotein</keyword>
<dbReference type="PANTHER" id="PTHR47037">
    <property type="entry name" value="39S RIBOSOMAL PROTEIN L33, MITOCHONDRIAL"/>
    <property type="match status" value="1"/>
</dbReference>
<dbReference type="AlphaFoldDB" id="A0A1D2MN44"/>